<feature type="compositionally biased region" description="Polar residues" evidence="1">
    <location>
        <begin position="302"/>
        <end position="314"/>
    </location>
</feature>
<keyword evidence="3" id="KW-1185">Reference proteome</keyword>
<evidence type="ECO:0000256" key="1">
    <source>
        <dbReference type="SAM" id="MobiDB-lite"/>
    </source>
</evidence>
<name>A0A3L8SF37_CHLGU</name>
<proteinExistence type="predicted"/>
<organism evidence="2 3">
    <name type="scientific">Chloebia gouldiae</name>
    <name type="common">Gouldian finch</name>
    <name type="synonym">Erythrura gouldiae</name>
    <dbReference type="NCBI Taxonomy" id="44316"/>
    <lineage>
        <taxon>Eukaryota</taxon>
        <taxon>Metazoa</taxon>
        <taxon>Chordata</taxon>
        <taxon>Craniata</taxon>
        <taxon>Vertebrata</taxon>
        <taxon>Euteleostomi</taxon>
        <taxon>Archelosauria</taxon>
        <taxon>Archosauria</taxon>
        <taxon>Dinosauria</taxon>
        <taxon>Saurischia</taxon>
        <taxon>Theropoda</taxon>
        <taxon>Coelurosauria</taxon>
        <taxon>Aves</taxon>
        <taxon>Neognathae</taxon>
        <taxon>Neoaves</taxon>
        <taxon>Telluraves</taxon>
        <taxon>Australaves</taxon>
        <taxon>Passeriformes</taxon>
        <taxon>Passeroidea</taxon>
        <taxon>Passeridae</taxon>
        <taxon>Chloebia</taxon>
    </lineage>
</organism>
<protein>
    <submittedName>
        <fullName evidence="2">Uncharacterized protein</fullName>
    </submittedName>
</protein>
<reference evidence="2 3" key="1">
    <citation type="journal article" date="2018" name="Proc. R. Soc. B">
        <title>A non-coding region near Follistatin controls head colour polymorphism in the Gouldian finch.</title>
        <authorList>
            <person name="Toomey M.B."/>
            <person name="Marques C.I."/>
            <person name="Andrade P."/>
            <person name="Araujo P.M."/>
            <person name="Sabatino S."/>
            <person name="Gazda M.A."/>
            <person name="Afonso S."/>
            <person name="Lopes R.J."/>
            <person name="Corbo J.C."/>
            <person name="Carneiro M."/>
        </authorList>
    </citation>
    <scope>NUCLEOTIDE SEQUENCE [LARGE SCALE GENOMIC DNA]</scope>
    <source>
        <strain evidence="2">Red01</strain>
        <tissue evidence="2">Muscle</tissue>
    </source>
</reference>
<gene>
    <name evidence="2" type="ORF">DV515_00008085</name>
</gene>
<accession>A0A3L8SF37</accession>
<sequence>MLEARQGHNCSLAKLRRLEGFLPVRMARAQVSMQPVIPAGDLRFVSTAQGYVSKTQILSQTRFRDGSCAERSLHMTILGEIQEIKPLGVKQILGSAHSTPVDFGCWASKSPKAVGGSGGQDTMPSARASPGVQAFPNAKPEVQAMPGTLVALLAPRWLRLSSLPGQHTVLLRERWVSQESSEKTKPPQLQIIEYVNNILTRSRLASAASLQKQNKSWWLTSVTTINLILISRVQNGIQRGDAAKQAGLLPSLGVKQREELALPCSQQAEDGTHRGNAMLGLTGTLPDNNGFILPQPEPTAAFSKQSRTGANSTS</sequence>
<dbReference type="Proteomes" id="UP000276834">
    <property type="component" value="Unassembled WGS sequence"/>
</dbReference>
<comment type="caution">
    <text evidence="2">The sequence shown here is derived from an EMBL/GenBank/DDBJ whole genome shotgun (WGS) entry which is preliminary data.</text>
</comment>
<evidence type="ECO:0000313" key="2">
    <source>
        <dbReference type="EMBL" id="RLW01177.1"/>
    </source>
</evidence>
<dbReference type="AlphaFoldDB" id="A0A3L8SF37"/>
<dbReference type="EMBL" id="QUSF01000023">
    <property type="protein sequence ID" value="RLW01177.1"/>
    <property type="molecule type" value="Genomic_DNA"/>
</dbReference>
<feature type="region of interest" description="Disordered" evidence="1">
    <location>
        <begin position="293"/>
        <end position="314"/>
    </location>
</feature>
<evidence type="ECO:0000313" key="3">
    <source>
        <dbReference type="Proteomes" id="UP000276834"/>
    </source>
</evidence>